<dbReference type="Proteomes" id="UP000027120">
    <property type="component" value="Unassembled WGS sequence"/>
</dbReference>
<organism evidence="1 2">
    <name type="scientific">Citrus sinensis</name>
    <name type="common">Sweet orange</name>
    <name type="synonym">Citrus aurantium var. sinensis</name>
    <dbReference type="NCBI Taxonomy" id="2711"/>
    <lineage>
        <taxon>Eukaryota</taxon>
        <taxon>Viridiplantae</taxon>
        <taxon>Streptophyta</taxon>
        <taxon>Embryophyta</taxon>
        <taxon>Tracheophyta</taxon>
        <taxon>Spermatophyta</taxon>
        <taxon>Magnoliopsida</taxon>
        <taxon>eudicotyledons</taxon>
        <taxon>Gunneridae</taxon>
        <taxon>Pentapetalae</taxon>
        <taxon>rosids</taxon>
        <taxon>malvids</taxon>
        <taxon>Sapindales</taxon>
        <taxon>Rutaceae</taxon>
        <taxon>Aurantioideae</taxon>
        <taxon>Citrus</taxon>
    </lineage>
</organism>
<dbReference type="EMBL" id="KK784943">
    <property type="protein sequence ID" value="KDO58985.1"/>
    <property type="molecule type" value="Genomic_DNA"/>
</dbReference>
<sequence>CLSHLPTAVGSDAAHFDLSLARKKRANAQGSCDWLVLHVQELISLAYQISTIQFENMRPIGVGLLSTIIDKFEMTSDPDLPGHLLLEQYQAQLVSAVRTALDSSSGPILLEAGLQLATKIMTSGIISGDQAAVKRIFSLISRPLNDFKDLYYPSFAEWVSCKIKIRLLAAHASLKCYTYAFLRRHHDRVPDEFLALLPLFSKSSSVLGKYWIQILKDYSYIFLGLNLKRK</sequence>
<gene>
    <name evidence="1" type="ORF">CISIN_1g0043303mg</name>
</gene>
<dbReference type="PANTHER" id="PTHR46975">
    <property type="entry name" value="PROTEIN SWEETIE"/>
    <property type="match status" value="1"/>
</dbReference>
<protein>
    <submittedName>
        <fullName evidence="1">Uncharacterized protein</fullName>
    </submittedName>
</protein>
<name>A0A067F669_CITSI</name>
<keyword evidence="2" id="KW-1185">Reference proteome</keyword>
<dbReference type="EMBL" id="KK784943">
    <property type="protein sequence ID" value="KDO58986.1"/>
    <property type="molecule type" value="Genomic_DNA"/>
</dbReference>
<evidence type="ECO:0000313" key="2">
    <source>
        <dbReference type="Proteomes" id="UP000027120"/>
    </source>
</evidence>
<reference evidence="1 2" key="1">
    <citation type="submission" date="2014-04" db="EMBL/GenBank/DDBJ databases">
        <authorList>
            <consortium name="International Citrus Genome Consortium"/>
            <person name="Gmitter F."/>
            <person name="Chen C."/>
            <person name="Farmerie W."/>
            <person name="Harkins T."/>
            <person name="Desany B."/>
            <person name="Mohiuddin M."/>
            <person name="Kodira C."/>
            <person name="Borodovsky M."/>
            <person name="Lomsadze A."/>
            <person name="Burns P."/>
            <person name="Jenkins J."/>
            <person name="Prochnik S."/>
            <person name="Shu S."/>
            <person name="Chapman J."/>
            <person name="Pitluck S."/>
            <person name="Schmutz J."/>
            <person name="Rokhsar D."/>
        </authorList>
    </citation>
    <scope>NUCLEOTIDE SEQUENCE</scope>
</reference>
<dbReference type="PANTHER" id="PTHR46975:SF2">
    <property type="entry name" value="PROTEIN SWEETIE"/>
    <property type="match status" value="1"/>
</dbReference>
<dbReference type="EMBL" id="KK784943">
    <property type="protein sequence ID" value="KDO58987.1"/>
    <property type="molecule type" value="Genomic_DNA"/>
</dbReference>
<dbReference type="Pfam" id="PF20210">
    <property type="entry name" value="Laa1_Sip1_HTR5"/>
    <property type="match status" value="1"/>
</dbReference>
<feature type="non-terminal residue" evidence="1">
    <location>
        <position position="230"/>
    </location>
</feature>
<proteinExistence type="predicted"/>
<dbReference type="InterPro" id="IPR046837">
    <property type="entry name" value="Laa1/Sip1/HEATR5-like_HEAT"/>
</dbReference>
<dbReference type="InterPro" id="IPR044218">
    <property type="entry name" value="SWEETIE"/>
</dbReference>
<feature type="non-terminal residue" evidence="1">
    <location>
        <position position="1"/>
    </location>
</feature>
<accession>A0A067F669</accession>
<dbReference type="STRING" id="2711.A0A067F669"/>
<evidence type="ECO:0000313" key="1">
    <source>
        <dbReference type="EMBL" id="KDO58987.1"/>
    </source>
</evidence>
<dbReference type="AlphaFoldDB" id="A0A067F669"/>
<dbReference type="GO" id="GO:0005975">
    <property type="term" value="P:carbohydrate metabolic process"/>
    <property type="evidence" value="ECO:0007669"/>
    <property type="project" value="InterPro"/>
</dbReference>